<gene>
    <name evidence="12" type="primary">Ucn2</name>
</gene>
<proteinExistence type="inferred from homology"/>
<evidence type="ECO:0000256" key="6">
    <source>
        <dbReference type="ARBA" id="ARBA00022729"/>
    </source>
</evidence>
<dbReference type="GO" id="GO:0051431">
    <property type="term" value="F:corticotropin-releasing hormone receptor 2 binding"/>
    <property type="evidence" value="ECO:0007669"/>
    <property type="project" value="InterPro"/>
</dbReference>
<evidence type="ECO:0000256" key="1">
    <source>
        <dbReference type="ARBA" id="ARBA00004613"/>
    </source>
</evidence>
<dbReference type="GO" id="GO:0007586">
    <property type="term" value="P:digestion"/>
    <property type="evidence" value="ECO:0007669"/>
    <property type="project" value="InterPro"/>
</dbReference>
<keyword evidence="6 9" id="KW-0732">Signal</keyword>
<dbReference type="InterPro" id="IPR000187">
    <property type="entry name" value="CRF"/>
</dbReference>
<organism evidence="11 12">
    <name type="scientific">Dipodomys ordii</name>
    <name type="common">Ord's kangaroo rat</name>
    <dbReference type="NCBI Taxonomy" id="10020"/>
    <lineage>
        <taxon>Eukaryota</taxon>
        <taxon>Metazoa</taxon>
        <taxon>Chordata</taxon>
        <taxon>Craniata</taxon>
        <taxon>Vertebrata</taxon>
        <taxon>Euteleostomi</taxon>
        <taxon>Mammalia</taxon>
        <taxon>Eutheria</taxon>
        <taxon>Euarchontoglires</taxon>
        <taxon>Glires</taxon>
        <taxon>Rodentia</taxon>
        <taxon>Castorimorpha</taxon>
        <taxon>Heteromyidae</taxon>
        <taxon>Dipodomyinae</taxon>
        <taxon>Dipodomys</taxon>
    </lineage>
</organism>
<feature type="region of interest" description="Disordered" evidence="8">
    <location>
        <begin position="25"/>
        <end position="47"/>
    </location>
</feature>
<dbReference type="GO" id="GO:0007189">
    <property type="term" value="P:adenylate cyclase-activating G protein-coupled receptor signaling pathway"/>
    <property type="evidence" value="ECO:0007669"/>
    <property type="project" value="TreeGrafter"/>
</dbReference>
<evidence type="ECO:0000256" key="9">
    <source>
        <dbReference type="SAM" id="SignalP"/>
    </source>
</evidence>
<evidence type="ECO:0000256" key="7">
    <source>
        <dbReference type="ARBA" id="ARBA00025160"/>
    </source>
</evidence>
<accession>A0A1S3G4C7</accession>
<sequence>MTRCVSLVLMVVLLDRVPAALASPVPAFQPSSEDHPQTTPCPITSKSPSVVTLSSSVSWSHPGPRMVLSLDVPLGLLRIVLEQARSRAARERAAANAHVLASVGRR</sequence>
<dbReference type="GeneID" id="105994524"/>
<dbReference type="PANTHER" id="PTHR17575:SF0">
    <property type="entry name" value="UROCORTIN-2"/>
    <property type="match status" value="1"/>
</dbReference>
<keyword evidence="5" id="KW-0372">Hormone</keyword>
<evidence type="ECO:0000313" key="12">
    <source>
        <dbReference type="RefSeq" id="XP_012883520.1"/>
    </source>
</evidence>
<dbReference type="FunCoup" id="A0A1S3G4C7">
    <property type="interactions" value="446"/>
</dbReference>
<feature type="chain" id="PRO_5010211736" evidence="9">
    <location>
        <begin position="23"/>
        <end position="106"/>
    </location>
</feature>
<evidence type="ECO:0000256" key="3">
    <source>
        <dbReference type="ARBA" id="ARBA00011328"/>
    </source>
</evidence>
<evidence type="ECO:0000256" key="5">
    <source>
        <dbReference type="ARBA" id="ARBA00022702"/>
    </source>
</evidence>
<feature type="domain" description="Corticotropin-releasing factor" evidence="10">
    <location>
        <begin position="67"/>
        <end position="103"/>
    </location>
</feature>
<evidence type="ECO:0000256" key="2">
    <source>
        <dbReference type="ARBA" id="ARBA00009287"/>
    </source>
</evidence>
<evidence type="ECO:0000259" key="10">
    <source>
        <dbReference type="Pfam" id="PF00473"/>
    </source>
</evidence>
<dbReference type="PANTHER" id="PTHR17575">
    <property type="entry name" value="UROCORTIN-2 AND 3"/>
    <property type="match status" value="1"/>
</dbReference>
<dbReference type="AlphaFoldDB" id="A0A1S3G4C7"/>
<dbReference type="GO" id="GO:0009755">
    <property type="term" value="P:hormone-mediated signaling pathway"/>
    <property type="evidence" value="ECO:0007669"/>
    <property type="project" value="TreeGrafter"/>
</dbReference>
<name>A0A1S3G4C7_DIPOR</name>
<dbReference type="InParanoid" id="A0A1S3G4C7"/>
<dbReference type="InterPro" id="IPR024270">
    <property type="entry name" value="Urocortin_II/III"/>
</dbReference>
<evidence type="ECO:0000313" key="11">
    <source>
        <dbReference type="Proteomes" id="UP000081671"/>
    </source>
</evidence>
<dbReference type="Pfam" id="PF00473">
    <property type="entry name" value="CRF"/>
    <property type="match status" value="1"/>
</dbReference>
<dbReference type="Proteomes" id="UP000081671">
    <property type="component" value="Unplaced"/>
</dbReference>
<keyword evidence="4" id="KW-0964">Secreted</keyword>
<keyword evidence="11" id="KW-1185">Reference proteome</keyword>
<evidence type="ECO:0000256" key="4">
    <source>
        <dbReference type="ARBA" id="ARBA00022525"/>
    </source>
</evidence>
<comment type="similarity">
    <text evidence="2">Belongs to the sauvagine/corticotropin-releasing factor/urotensin I family.</text>
</comment>
<comment type="subcellular location">
    <subcellularLocation>
        <location evidence="1">Secreted</location>
    </subcellularLocation>
</comment>
<comment type="subunit">
    <text evidence="3">Binds with high affinity to CRF receptors 2-alpha and 2-beta.</text>
</comment>
<dbReference type="GO" id="GO:0031669">
    <property type="term" value="P:cellular response to nutrient levels"/>
    <property type="evidence" value="ECO:0007669"/>
    <property type="project" value="TreeGrafter"/>
</dbReference>
<feature type="signal peptide" evidence="9">
    <location>
        <begin position="1"/>
        <end position="22"/>
    </location>
</feature>
<comment type="function">
    <text evidence="7">Suppresses food intake, delays gastric emptying and decreases heat-induced edema. Might represent an endogenous ligand for maintaining homeostasis after stress.</text>
</comment>
<dbReference type="KEGG" id="dord:105994524"/>
<reference evidence="12" key="1">
    <citation type="submission" date="2025-08" db="UniProtKB">
        <authorList>
            <consortium name="RefSeq"/>
        </authorList>
    </citation>
    <scope>IDENTIFICATION</scope>
    <source>
        <tissue evidence="12">Kidney</tissue>
    </source>
</reference>
<dbReference type="CTD" id="90226"/>
<dbReference type="OrthoDB" id="9837679at2759"/>
<dbReference type="RefSeq" id="XP_012883520.1">
    <property type="nucleotide sequence ID" value="XM_013028066.1"/>
</dbReference>
<evidence type="ECO:0000256" key="8">
    <source>
        <dbReference type="SAM" id="MobiDB-lite"/>
    </source>
</evidence>
<dbReference type="GO" id="GO:0005615">
    <property type="term" value="C:extracellular space"/>
    <property type="evidence" value="ECO:0007669"/>
    <property type="project" value="InterPro"/>
</dbReference>
<dbReference type="GO" id="GO:0005179">
    <property type="term" value="F:hormone activity"/>
    <property type="evidence" value="ECO:0007669"/>
    <property type="project" value="UniProtKB-KW"/>
</dbReference>
<protein>
    <submittedName>
        <fullName evidence="12">Urocortin-2</fullName>
    </submittedName>
</protein>